<name>Q023D9_SOLUE</name>
<accession>Q023D9</accession>
<reference evidence="5" key="1">
    <citation type="submission" date="2006-10" db="EMBL/GenBank/DDBJ databases">
        <title>Complete sequence of Solibacter usitatus Ellin6076.</title>
        <authorList>
            <consortium name="US DOE Joint Genome Institute"/>
            <person name="Copeland A."/>
            <person name="Lucas S."/>
            <person name="Lapidus A."/>
            <person name="Barry K."/>
            <person name="Detter J.C."/>
            <person name="Glavina del Rio T."/>
            <person name="Hammon N."/>
            <person name="Israni S."/>
            <person name="Dalin E."/>
            <person name="Tice H."/>
            <person name="Pitluck S."/>
            <person name="Thompson L.S."/>
            <person name="Brettin T."/>
            <person name="Bruce D."/>
            <person name="Han C."/>
            <person name="Tapia R."/>
            <person name="Gilna P."/>
            <person name="Schmutz J."/>
            <person name="Larimer F."/>
            <person name="Land M."/>
            <person name="Hauser L."/>
            <person name="Kyrpides N."/>
            <person name="Mikhailova N."/>
            <person name="Janssen P.H."/>
            <person name="Kuske C.R."/>
            <person name="Richardson P."/>
        </authorList>
    </citation>
    <scope>NUCLEOTIDE SEQUENCE</scope>
    <source>
        <strain evidence="5">Ellin6076</strain>
    </source>
</reference>
<dbReference type="GO" id="GO:0005506">
    <property type="term" value="F:iron ion binding"/>
    <property type="evidence" value="ECO:0007669"/>
    <property type="project" value="InterPro"/>
</dbReference>
<dbReference type="PANTHER" id="PTHR11908:SF132">
    <property type="entry name" value="ALDEHYDE OXIDASE 1-RELATED"/>
    <property type="match status" value="1"/>
</dbReference>
<dbReference type="AlphaFoldDB" id="Q023D9"/>
<dbReference type="InterPro" id="IPR000674">
    <property type="entry name" value="Ald_Oxase/Xan_DH_a/b"/>
</dbReference>
<dbReference type="SUPFAM" id="SSF54665">
    <property type="entry name" value="CO dehydrogenase molybdoprotein N-domain-like"/>
    <property type="match status" value="1"/>
</dbReference>
<dbReference type="eggNOG" id="COG1529">
    <property type="taxonomic scope" value="Bacteria"/>
</dbReference>
<dbReference type="STRING" id="234267.Acid_2921"/>
<keyword evidence="1" id="KW-0500">Molybdenum</keyword>
<dbReference type="Gene3D" id="3.90.1170.50">
    <property type="entry name" value="Aldehyde oxidase/xanthine dehydrogenase, a/b hammerhead"/>
    <property type="match status" value="1"/>
</dbReference>
<protein>
    <submittedName>
        <fullName evidence="5">Aldehyde oxidase and xanthine dehydrogenase, a/b hammerhead</fullName>
    </submittedName>
</protein>
<proteinExistence type="predicted"/>
<evidence type="ECO:0000259" key="4">
    <source>
        <dbReference type="SMART" id="SM01008"/>
    </source>
</evidence>
<gene>
    <name evidence="5" type="ordered locus">Acid_2921</name>
</gene>
<keyword evidence="2" id="KW-0560">Oxidoreductase</keyword>
<dbReference type="HOGENOM" id="CLU_972867_0_0_0"/>
<dbReference type="EMBL" id="CP000473">
    <property type="protein sequence ID" value="ABJ83907.1"/>
    <property type="molecule type" value="Genomic_DNA"/>
</dbReference>
<organism evidence="5">
    <name type="scientific">Solibacter usitatus (strain Ellin6076)</name>
    <dbReference type="NCBI Taxonomy" id="234267"/>
    <lineage>
        <taxon>Bacteria</taxon>
        <taxon>Pseudomonadati</taxon>
        <taxon>Acidobacteriota</taxon>
        <taxon>Terriglobia</taxon>
        <taxon>Bryobacterales</taxon>
        <taxon>Solibacteraceae</taxon>
        <taxon>Candidatus Solibacter</taxon>
    </lineage>
</organism>
<evidence type="ECO:0000256" key="1">
    <source>
        <dbReference type="ARBA" id="ARBA00022505"/>
    </source>
</evidence>
<dbReference type="InParanoid" id="Q023D9"/>
<dbReference type="InterPro" id="IPR036856">
    <property type="entry name" value="Ald_Oxase/Xan_DH_a/b_sf"/>
</dbReference>
<evidence type="ECO:0000256" key="3">
    <source>
        <dbReference type="SAM" id="MobiDB-lite"/>
    </source>
</evidence>
<dbReference type="InterPro" id="IPR016208">
    <property type="entry name" value="Ald_Oxase/xanthine_DH-like"/>
</dbReference>
<evidence type="ECO:0000256" key="2">
    <source>
        <dbReference type="ARBA" id="ARBA00023002"/>
    </source>
</evidence>
<dbReference type="KEGG" id="sus:Acid_2921"/>
<feature type="domain" description="Aldehyde oxidase/xanthine dehydrogenase a/b hammerhead" evidence="4">
    <location>
        <begin position="45"/>
        <end position="137"/>
    </location>
</feature>
<sequence>MADLDDLLDQDAPVSSPADSDFAWPANPTVLGTRVKRLDGPDKVTGRAKYTFDIARPRMLYARIVRSPYPHARVVSVDLSVANRMPGVKASLVSKDPAGQNNRVMFQGDEVAAVAADTEEHAIDAARAIKVEYEIQPHVTIEEKALAGTAPQVFTGGNVRAGQPQQSGDIAAGFQAAAVPNLSLTHKIESGSLDHLGRPRRLSVPKKMVAPNTRSNAPTSRRYSLPPVCIPNVSSISAAVRKRMVWLFCWTARVARKIGTKRSWPNGTPNSGCPVTCSTNLPFRRS</sequence>
<feature type="region of interest" description="Disordered" evidence="3">
    <location>
        <begin position="1"/>
        <end position="22"/>
    </location>
</feature>
<dbReference type="PANTHER" id="PTHR11908">
    <property type="entry name" value="XANTHINE DEHYDROGENASE"/>
    <property type="match status" value="1"/>
</dbReference>
<dbReference type="SMART" id="SM01008">
    <property type="entry name" value="Ald_Xan_dh_C"/>
    <property type="match status" value="1"/>
</dbReference>
<dbReference type="GO" id="GO:0016491">
    <property type="term" value="F:oxidoreductase activity"/>
    <property type="evidence" value="ECO:0007669"/>
    <property type="project" value="UniProtKB-KW"/>
</dbReference>
<dbReference type="Gene3D" id="3.30.365.10">
    <property type="entry name" value="Aldehyde oxidase/xanthine dehydrogenase, molybdopterin binding domain"/>
    <property type="match status" value="2"/>
</dbReference>
<evidence type="ECO:0000313" key="5">
    <source>
        <dbReference type="EMBL" id="ABJ83907.1"/>
    </source>
</evidence>
<dbReference type="Pfam" id="PF01315">
    <property type="entry name" value="Ald_Xan_dh_C"/>
    <property type="match status" value="1"/>
</dbReference>